<gene>
    <name evidence="2" type="ORF">GCM10009811_03000</name>
</gene>
<accession>A0ABN2LAG7</accession>
<feature type="compositionally biased region" description="Low complexity" evidence="1">
    <location>
        <begin position="29"/>
        <end position="39"/>
    </location>
</feature>
<keyword evidence="3" id="KW-1185">Reference proteome</keyword>
<feature type="region of interest" description="Disordered" evidence="1">
    <location>
        <begin position="16"/>
        <end position="76"/>
    </location>
</feature>
<proteinExistence type="predicted"/>
<evidence type="ECO:0000313" key="3">
    <source>
        <dbReference type="Proteomes" id="UP001499938"/>
    </source>
</evidence>
<dbReference type="EMBL" id="BAAAPO010000006">
    <property type="protein sequence ID" value="GAA1781044.1"/>
    <property type="molecule type" value="Genomic_DNA"/>
</dbReference>
<evidence type="ECO:0000256" key="1">
    <source>
        <dbReference type="SAM" id="MobiDB-lite"/>
    </source>
</evidence>
<dbReference type="Proteomes" id="UP001499938">
    <property type="component" value="Unassembled WGS sequence"/>
</dbReference>
<sequence>MPVTNRAIRMKTALKPAMKSSVPSTTRLRAGAATTPRGAVGAGVGAMGEGPAPATYPRNPGTSGSTHGEAKETRPARAAMAMATGNAPEATVCEAPATS</sequence>
<evidence type="ECO:0000313" key="2">
    <source>
        <dbReference type="EMBL" id="GAA1781044.1"/>
    </source>
</evidence>
<reference evidence="2 3" key="1">
    <citation type="journal article" date="2019" name="Int. J. Syst. Evol. Microbiol.">
        <title>The Global Catalogue of Microorganisms (GCM) 10K type strain sequencing project: providing services to taxonomists for standard genome sequencing and annotation.</title>
        <authorList>
            <consortium name="The Broad Institute Genomics Platform"/>
            <consortium name="The Broad Institute Genome Sequencing Center for Infectious Disease"/>
            <person name="Wu L."/>
            <person name="Ma J."/>
        </authorList>
    </citation>
    <scope>NUCLEOTIDE SEQUENCE [LARGE SCALE GENOMIC DNA]</scope>
    <source>
        <strain evidence="2 3">JCM 15592</strain>
    </source>
</reference>
<name>A0ABN2LAG7_9MICO</name>
<organism evidence="2 3">
    <name type="scientific">Nostocoides veronense</name>
    <dbReference type="NCBI Taxonomy" id="330836"/>
    <lineage>
        <taxon>Bacteria</taxon>
        <taxon>Bacillati</taxon>
        <taxon>Actinomycetota</taxon>
        <taxon>Actinomycetes</taxon>
        <taxon>Micrococcales</taxon>
        <taxon>Intrasporangiaceae</taxon>
        <taxon>Nostocoides</taxon>
    </lineage>
</organism>
<comment type="caution">
    <text evidence="2">The sequence shown here is derived from an EMBL/GenBank/DDBJ whole genome shotgun (WGS) entry which is preliminary data.</text>
</comment>
<protein>
    <submittedName>
        <fullName evidence="2">Uncharacterized protein</fullName>
    </submittedName>
</protein>